<dbReference type="EnsemblMetazoa" id="G27183.2">
    <property type="protein sequence ID" value="G27183.2:cds"/>
    <property type="gene ID" value="G27183"/>
</dbReference>
<dbReference type="Proteomes" id="UP000005408">
    <property type="component" value="Unassembled WGS sequence"/>
</dbReference>
<evidence type="ECO:0000313" key="2">
    <source>
        <dbReference type="Proteomes" id="UP000005408"/>
    </source>
</evidence>
<name>A0A8W8L9M5_MAGGI</name>
<keyword evidence="2" id="KW-1185">Reference proteome</keyword>
<dbReference type="Gene3D" id="3.90.1720.30">
    <property type="entry name" value="PPPDE domains"/>
    <property type="match status" value="1"/>
</dbReference>
<protein>
    <submittedName>
        <fullName evidence="1">Uncharacterized protein</fullName>
    </submittedName>
</protein>
<proteinExistence type="predicted"/>
<evidence type="ECO:0000313" key="1">
    <source>
        <dbReference type="EnsemblMetazoa" id="G27183.2:cds"/>
    </source>
</evidence>
<reference evidence="1" key="1">
    <citation type="submission" date="2022-08" db="UniProtKB">
        <authorList>
            <consortium name="EnsemblMetazoa"/>
        </authorList>
    </citation>
    <scope>IDENTIFICATION</scope>
    <source>
        <strain evidence="1">05x7-T-G4-1.051#20</strain>
    </source>
</reference>
<accession>A0A8W8L9M5</accession>
<dbReference type="AlphaFoldDB" id="A0A8W8L9M5"/>
<organism evidence="1 2">
    <name type="scientific">Magallana gigas</name>
    <name type="common">Pacific oyster</name>
    <name type="synonym">Crassostrea gigas</name>
    <dbReference type="NCBI Taxonomy" id="29159"/>
    <lineage>
        <taxon>Eukaryota</taxon>
        <taxon>Metazoa</taxon>
        <taxon>Spiralia</taxon>
        <taxon>Lophotrochozoa</taxon>
        <taxon>Mollusca</taxon>
        <taxon>Bivalvia</taxon>
        <taxon>Autobranchia</taxon>
        <taxon>Pteriomorphia</taxon>
        <taxon>Ostreida</taxon>
        <taxon>Ostreoidea</taxon>
        <taxon>Ostreidae</taxon>
        <taxon>Magallana</taxon>
    </lineage>
</organism>
<sequence length="217" mass="25029">VQHWSNMKVFTTVVFLYVTTTTITESAILGVYPTRGNNRACPASKDAIPYYFGETDLACMNFGIRRLNRHRRTPPSRFTFKFSHRWIWTAGMYLEFGNRIGRDAALVKTTYPNLGNVCTMTKEKTPAGYTRLSPGCIRSCIENYVDKFGNYSFYTNNCHHFVNKISILLCMGKKCPKWCKYTPEDDGEFDQENEHQMDLAMEEVDKDRITIPIKGPL</sequence>
<dbReference type="InterPro" id="IPR042266">
    <property type="entry name" value="PPPDE_sf"/>
</dbReference>